<protein>
    <submittedName>
        <fullName evidence="3">Uncharacterized protein</fullName>
    </submittedName>
</protein>
<feature type="transmembrane region" description="Helical" evidence="2">
    <location>
        <begin position="21"/>
        <end position="43"/>
    </location>
</feature>
<keyword evidence="2" id="KW-0472">Membrane</keyword>
<dbReference type="Proteomes" id="UP000317716">
    <property type="component" value="Unassembled WGS sequence"/>
</dbReference>
<keyword evidence="2" id="KW-1133">Transmembrane helix</keyword>
<dbReference type="EMBL" id="VBOS01000033">
    <property type="protein sequence ID" value="TMQ59897.1"/>
    <property type="molecule type" value="Genomic_DNA"/>
</dbReference>
<feature type="compositionally biased region" description="Polar residues" evidence="1">
    <location>
        <begin position="193"/>
        <end position="206"/>
    </location>
</feature>
<dbReference type="AlphaFoldDB" id="A0A538T8H1"/>
<feature type="compositionally biased region" description="Low complexity" evidence="1">
    <location>
        <begin position="171"/>
        <end position="181"/>
    </location>
</feature>
<comment type="caution">
    <text evidence="3">The sequence shown here is derived from an EMBL/GenBank/DDBJ whole genome shotgun (WGS) entry which is preliminary data.</text>
</comment>
<evidence type="ECO:0000256" key="2">
    <source>
        <dbReference type="SAM" id="Phobius"/>
    </source>
</evidence>
<evidence type="ECO:0000313" key="4">
    <source>
        <dbReference type="Proteomes" id="UP000317716"/>
    </source>
</evidence>
<accession>A0A538T8H1</accession>
<feature type="region of interest" description="Disordered" evidence="1">
    <location>
        <begin position="127"/>
        <end position="206"/>
    </location>
</feature>
<keyword evidence="2" id="KW-0812">Transmembrane</keyword>
<proteinExistence type="predicted"/>
<sequence length="206" mass="22226">MDRSVPTSKLQRVADYRAARRTLRLTGTWSVLFGVISIMAGCLWLPVDWVLTVLGVALMSTGGWNFMAPRPTGIVVDAVTVLLVGAYNLVGAVLALMDGLPPSAGRAILGALQIAWSVRRLGNLKQFASSKRRSPRSARRRPRARPTSSSSRPESRAARGRHGSPPTKLCSSQSRPPSSWSGLPRPSRWHRAPTSSMAARCTANSA</sequence>
<feature type="compositionally biased region" description="Basic residues" evidence="1">
    <location>
        <begin position="130"/>
        <end position="144"/>
    </location>
</feature>
<reference evidence="3 4" key="1">
    <citation type="journal article" date="2019" name="Nat. Microbiol.">
        <title>Mediterranean grassland soil C-N compound turnover is dependent on rainfall and depth, and is mediated by genomically divergent microorganisms.</title>
        <authorList>
            <person name="Diamond S."/>
            <person name="Andeer P.F."/>
            <person name="Li Z."/>
            <person name="Crits-Christoph A."/>
            <person name="Burstein D."/>
            <person name="Anantharaman K."/>
            <person name="Lane K.R."/>
            <person name="Thomas B.C."/>
            <person name="Pan C."/>
            <person name="Northen T.R."/>
            <person name="Banfield J.F."/>
        </authorList>
    </citation>
    <scope>NUCLEOTIDE SEQUENCE [LARGE SCALE GENOMIC DNA]</scope>
    <source>
        <strain evidence="3">WS_2</strain>
    </source>
</reference>
<organism evidence="3 4">
    <name type="scientific">Eiseniibacteriota bacterium</name>
    <dbReference type="NCBI Taxonomy" id="2212470"/>
    <lineage>
        <taxon>Bacteria</taxon>
        <taxon>Candidatus Eiseniibacteriota</taxon>
    </lineage>
</organism>
<name>A0A538T8H1_UNCEI</name>
<gene>
    <name evidence="3" type="ORF">E6K72_01235</name>
</gene>
<evidence type="ECO:0000313" key="3">
    <source>
        <dbReference type="EMBL" id="TMQ59897.1"/>
    </source>
</evidence>
<evidence type="ECO:0000256" key="1">
    <source>
        <dbReference type="SAM" id="MobiDB-lite"/>
    </source>
</evidence>
<feature type="transmembrane region" description="Helical" evidence="2">
    <location>
        <begin position="74"/>
        <end position="97"/>
    </location>
</feature>